<evidence type="ECO:0000313" key="2">
    <source>
        <dbReference type="EMBL" id="ABE54322.1"/>
    </source>
</evidence>
<dbReference type="AlphaFoldDB" id="Q12QF4"/>
<name>Q12QF4_SHEDO</name>
<dbReference type="InterPro" id="IPR009875">
    <property type="entry name" value="PilZ_domain"/>
</dbReference>
<organism evidence="2 3">
    <name type="scientific">Shewanella denitrificans (strain OS217 / ATCC BAA-1090 / DSM 15013)</name>
    <dbReference type="NCBI Taxonomy" id="318161"/>
    <lineage>
        <taxon>Bacteria</taxon>
        <taxon>Pseudomonadati</taxon>
        <taxon>Pseudomonadota</taxon>
        <taxon>Gammaproteobacteria</taxon>
        <taxon>Alteromonadales</taxon>
        <taxon>Shewanellaceae</taxon>
        <taxon>Shewanella</taxon>
    </lineage>
</organism>
<feature type="domain" description="PilZ" evidence="1">
    <location>
        <begin position="146"/>
        <end position="233"/>
    </location>
</feature>
<gene>
    <name evidence="2" type="ordered locus">Sden_1034</name>
</gene>
<keyword evidence="3" id="KW-1185">Reference proteome</keyword>
<dbReference type="RefSeq" id="WP_011495486.1">
    <property type="nucleotide sequence ID" value="NC_007954.1"/>
</dbReference>
<evidence type="ECO:0000313" key="3">
    <source>
        <dbReference type="Proteomes" id="UP000001982"/>
    </source>
</evidence>
<dbReference type="GO" id="GO:0035438">
    <property type="term" value="F:cyclic-di-GMP binding"/>
    <property type="evidence" value="ECO:0007669"/>
    <property type="project" value="InterPro"/>
</dbReference>
<dbReference type="KEGG" id="sdn:Sden_1034"/>
<dbReference type="SUPFAM" id="SSF141371">
    <property type="entry name" value="PilZ domain-like"/>
    <property type="match status" value="2"/>
</dbReference>
<dbReference type="HOGENOM" id="CLU_017305_0_0_6"/>
<evidence type="ECO:0000259" key="1">
    <source>
        <dbReference type="Pfam" id="PF07238"/>
    </source>
</evidence>
<dbReference type="OrthoDB" id="6208912at2"/>
<accession>Q12QF4</accession>
<sequence>MSLDNHNALIEQLKPLLMEPDFQEIFTQLTADESNSTRFLIKMELNRLAGICTRIIDMRGKSELECQEISLGGVTHFLDEPAQNALLQALPLYRNKYTLGVYEHVIKAHKKYLYKQQFLQSKAQSGTQDVNEFVVPAVVLGNYFSRTEERMNYSIKVRMLQQGISEFSGTTLDLSVSGARIKLDVNQVIDTDRPLIVKLSALNEDEYFEELQLGVEYKVVDLQHNSKDTIIRLKRLGNAESLDKLIHELIDSYKYRYKLDVNDVFVTATGLGFERHYLPLFKHLPLYLTLEQQQYQISHELLNVGNAEIQSFFKDEHANCQLSAMLTEVRLSKIVNQAEDPNHRLFFCFTHNANGRVHFYSASLAELIQTQTQALFFGFGAKKDSWRVFKLNLHQIDHQQHYKSSTLQGDDPLYSADTEQELKQMTHVLQLQDVTNPSIKEHYQAWVYYNDVNDLKAFAQAKVKNNSVKRLSMPFSERRHEARYSFKSSVDISQGDKKASGISCDISSRGLQIKLDDKIDFTCPAAVQLSFPKLQTIAGNVQLDQLNYQLVQTRYQGTHLHLSAILGHTPHVGVEFMNKLIAQNKGKLTQLSEPNGALKELSDGMKNLLTRQFAGVPFFIEKTSKSAKIACLGIGTKVDDISHLFAAGTENTLQYNLGPLLENGQFKQHYLEPCKKMKHQHRLNFFEVFIQVKHHARGSISLTTRHLDELISKEAQLQFIRGGQKAGKFTALRIYIGAAEKSDLSYIRRELEYITSQAKHKAHQLEERLNSIIGVGELLDVTQEVLCRYPELTIEQ</sequence>
<reference evidence="2 3" key="1">
    <citation type="submission" date="2006-03" db="EMBL/GenBank/DDBJ databases">
        <title>Complete sequence of Shewanella denitrificans OS217.</title>
        <authorList>
            <consortium name="US DOE Joint Genome Institute"/>
            <person name="Copeland A."/>
            <person name="Lucas S."/>
            <person name="Lapidus A."/>
            <person name="Barry K."/>
            <person name="Detter J.C."/>
            <person name="Glavina del Rio T."/>
            <person name="Hammon N."/>
            <person name="Israni S."/>
            <person name="Dalin E."/>
            <person name="Tice H."/>
            <person name="Pitluck S."/>
            <person name="Brettin T."/>
            <person name="Bruce D."/>
            <person name="Han C."/>
            <person name="Tapia R."/>
            <person name="Gilna P."/>
            <person name="Kiss H."/>
            <person name="Schmutz J."/>
            <person name="Larimer F."/>
            <person name="Land M."/>
            <person name="Hauser L."/>
            <person name="Kyrpides N."/>
            <person name="Lykidis A."/>
            <person name="Richardson P."/>
        </authorList>
    </citation>
    <scope>NUCLEOTIDE SEQUENCE [LARGE SCALE GENOMIC DNA]</scope>
    <source>
        <strain evidence="3">OS217 / ATCC BAA-1090 / DSM 15013</strain>
    </source>
</reference>
<feature type="domain" description="PilZ" evidence="1">
    <location>
        <begin position="477"/>
        <end position="591"/>
    </location>
</feature>
<dbReference type="STRING" id="318161.Sden_1034"/>
<dbReference type="Proteomes" id="UP000001982">
    <property type="component" value="Chromosome"/>
</dbReference>
<dbReference type="Gene3D" id="2.40.10.220">
    <property type="entry name" value="predicted glycosyltransferase like domains"/>
    <property type="match status" value="2"/>
</dbReference>
<dbReference type="Pfam" id="PF07238">
    <property type="entry name" value="PilZ"/>
    <property type="match status" value="2"/>
</dbReference>
<protein>
    <submittedName>
        <fullName evidence="2">Type IV pilus assembly PilZ</fullName>
    </submittedName>
</protein>
<dbReference type="eggNOG" id="ENOG502Z80T">
    <property type="taxonomic scope" value="Bacteria"/>
</dbReference>
<dbReference type="EMBL" id="CP000302">
    <property type="protein sequence ID" value="ABE54322.1"/>
    <property type="molecule type" value="Genomic_DNA"/>
</dbReference>
<proteinExistence type="predicted"/>